<evidence type="ECO:0000313" key="5">
    <source>
        <dbReference type="Proteomes" id="UP001222087"/>
    </source>
</evidence>
<feature type="domain" description="Response regulatory" evidence="3">
    <location>
        <begin position="2"/>
        <end position="131"/>
    </location>
</feature>
<evidence type="ECO:0000256" key="1">
    <source>
        <dbReference type="ARBA" id="ARBA00022553"/>
    </source>
</evidence>
<dbReference type="InterPro" id="IPR050595">
    <property type="entry name" value="Bact_response_regulator"/>
</dbReference>
<evidence type="ECO:0000259" key="3">
    <source>
        <dbReference type="PROSITE" id="PS50110"/>
    </source>
</evidence>
<dbReference type="Pfam" id="PF00072">
    <property type="entry name" value="Response_reg"/>
    <property type="match status" value="1"/>
</dbReference>
<dbReference type="EMBL" id="CP119078">
    <property type="protein sequence ID" value="WED44141.1"/>
    <property type="molecule type" value="Genomic_DNA"/>
</dbReference>
<dbReference type="CDD" id="cd00156">
    <property type="entry name" value="REC"/>
    <property type="match status" value="1"/>
</dbReference>
<dbReference type="InterPro" id="IPR001789">
    <property type="entry name" value="Sig_transdc_resp-reg_receiver"/>
</dbReference>
<dbReference type="SMART" id="SM00448">
    <property type="entry name" value="REC"/>
    <property type="match status" value="1"/>
</dbReference>
<name>A0ABY8AVF6_9GAMM</name>
<accession>A0ABY8AVF6</accession>
<dbReference type="Gene3D" id="3.40.50.2300">
    <property type="match status" value="1"/>
</dbReference>
<evidence type="ECO:0000256" key="2">
    <source>
        <dbReference type="PROSITE-ProRule" id="PRU00169"/>
    </source>
</evidence>
<keyword evidence="1 2" id="KW-0597">Phosphoprotein</keyword>
<keyword evidence="5" id="KW-1185">Reference proteome</keyword>
<protein>
    <submittedName>
        <fullName evidence="4">Response regulator</fullName>
    </submittedName>
</protein>
<dbReference type="RefSeq" id="WP_275089958.1">
    <property type="nucleotide sequence ID" value="NZ_CP119078.1"/>
</dbReference>
<reference evidence="4 5" key="1">
    <citation type="submission" date="2023-02" db="EMBL/GenBank/DDBJ databases">
        <title>Genome Sequence of L. cardiaca H63T.</title>
        <authorList>
            <person name="Lopez A.E."/>
            <person name="Cianciotto N.P."/>
        </authorList>
    </citation>
    <scope>NUCLEOTIDE SEQUENCE [LARGE SCALE GENOMIC DNA]</scope>
    <source>
        <strain evidence="4 5">H63</strain>
    </source>
</reference>
<dbReference type="PANTHER" id="PTHR44591">
    <property type="entry name" value="STRESS RESPONSE REGULATOR PROTEIN 1"/>
    <property type="match status" value="1"/>
</dbReference>
<proteinExistence type="predicted"/>
<gene>
    <name evidence="4" type="ORF">PXX05_04970</name>
</gene>
<dbReference type="Proteomes" id="UP001222087">
    <property type="component" value="Chromosome"/>
</dbReference>
<sequence>MKIVLVDDNPLLRKTMRNLLVKLPCEVKEFSSGEEAITYLIDSNFSYDLVILDGNLASPYLSEKTKPCNGPDVAEAILKYNKDIPIVVWTDDPMMITAFQEKFDAHNKGPILKLKKPIEPANLKEVLMPFIEAVAQETEDRPSVRPRSFTSPGF</sequence>
<organism evidence="4 5">
    <name type="scientific">Legionella cardiaca</name>
    <dbReference type="NCBI Taxonomy" id="1071983"/>
    <lineage>
        <taxon>Bacteria</taxon>
        <taxon>Pseudomonadati</taxon>
        <taxon>Pseudomonadota</taxon>
        <taxon>Gammaproteobacteria</taxon>
        <taxon>Legionellales</taxon>
        <taxon>Legionellaceae</taxon>
        <taxon>Legionella</taxon>
    </lineage>
</organism>
<dbReference type="PANTHER" id="PTHR44591:SF3">
    <property type="entry name" value="RESPONSE REGULATORY DOMAIN-CONTAINING PROTEIN"/>
    <property type="match status" value="1"/>
</dbReference>
<evidence type="ECO:0000313" key="4">
    <source>
        <dbReference type="EMBL" id="WED44141.1"/>
    </source>
</evidence>
<dbReference type="PROSITE" id="PS50110">
    <property type="entry name" value="RESPONSE_REGULATORY"/>
    <property type="match status" value="1"/>
</dbReference>
<feature type="modified residue" description="4-aspartylphosphate" evidence="2">
    <location>
        <position position="53"/>
    </location>
</feature>
<dbReference type="SUPFAM" id="SSF52172">
    <property type="entry name" value="CheY-like"/>
    <property type="match status" value="1"/>
</dbReference>
<dbReference type="InterPro" id="IPR011006">
    <property type="entry name" value="CheY-like_superfamily"/>
</dbReference>